<dbReference type="Proteomes" id="UP000031258">
    <property type="component" value="Unassembled WGS sequence"/>
</dbReference>
<proteinExistence type="predicted"/>
<reference evidence="1 2" key="1">
    <citation type="submission" date="2014-11" db="EMBL/GenBank/DDBJ databases">
        <title>A Rickettsiales Symbiont of Amoebae With Ancient Features.</title>
        <authorList>
            <person name="Schulz F."/>
            <person name="Martijn J."/>
            <person name="Wascher F."/>
            <person name="Kostanjsek R."/>
            <person name="Ettema T.J."/>
            <person name="Horn M."/>
        </authorList>
    </citation>
    <scope>NUCLEOTIDE SEQUENCE [LARGE SCALE GENOMIC DNA]</scope>
    <source>
        <strain evidence="1 2">UWC36</strain>
    </source>
</reference>
<dbReference type="InterPro" id="IPR045584">
    <property type="entry name" value="Pilin-like"/>
</dbReference>
<sequence length="307" mass="32615">MSLKVKVDKIKGFSLIELSLVLLILAALIAGGMSLSSIQAYKEKYDTTLKNIKLIENALTVFVALNGRLPCPASPAQKILNSTFGREQVTAGAVGTAQSCNSTTTNIFTGSVGGNTQYYGAAPVTTLGLPDEVMFDGWGNRIGYIVTKPFVNSSKTNTSCTSGGSAANVSNNIYFCYRGQASGNSSTSIQVLGEGYYANYAPVYILISHGENGYGAFLKNADVDLDNGGVNGSNADRNPNPPSSNPHELLNLNCNSGACLTQNYVQKEISTPIFDDILLFKNRNNILLDCNKYGNNACTLNEGIIIG</sequence>
<dbReference type="OrthoDB" id="7364051at2"/>
<dbReference type="AlphaFoldDB" id="A0A0C1QQD7"/>
<evidence type="ECO:0008006" key="3">
    <source>
        <dbReference type="Google" id="ProtNLM"/>
    </source>
</evidence>
<dbReference type="PROSITE" id="PS00409">
    <property type="entry name" value="PROKAR_NTER_METHYL"/>
    <property type="match status" value="1"/>
</dbReference>
<name>A0A0C1QQD7_9RICK</name>
<dbReference type="STRING" id="86105.NF27_BK00290"/>
<accession>A0A0C1QQD7</accession>
<evidence type="ECO:0000313" key="1">
    <source>
        <dbReference type="EMBL" id="KIE06108.1"/>
    </source>
</evidence>
<dbReference type="RefSeq" id="WP_039454689.1">
    <property type="nucleotide sequence ID" value="NZ_JSWE01000036.1"/>
</dbReference>
<protein>
    <recommendedName>
        <fullName evidence="3">Prepilin-type N-terminal cleavage/methylation domain-containing protein</fullName>
    </recommendedName>
</protein>
<gene>
    <name evidence="1" type="ORF">NF27_BK00290</name>
</gene>
<dbReference type="InterPro" id="IPR012902">
    <property type="entry name" value="N_methyl_site"/>
</dbReference>
<comment type="caution">
    <text evidence="1">The sequence shown here is derived from an EMBL/GenBank/DDBJ whole genome shotgun (WGS) entry which is preliminary data.</text>
</comment>
<evidence type="ECO:0000313" key="2">
    <source>
        <dbReference type="Proteomes" id="UP000031258"/>
    </source>
</evidence>
<dbReference type="EMBL" id="JSWE01000036">
    <property type="protein sequence ID" value="KIE06108.1"/>
    <property type="molecule type" value="Genomic_DNA"/>
</dbReference>
<organism evidence="1 2">
    <name type="scientific">Candidatus Jidaibacter acanthamoebae</name>
    <dbReference type="NCBI Taxonomy" id="86105"/>
    <lineage>
        <taxon>Bacteria</taxon>
        <taxon>Pseudomonadati</taxon>
        <taxon>Pseudomonadota</taxon>
        <taxon>Alphaproteobacteria</taxon>
        <taxon>Rickettsiales</taxon>
        <taxon>Candidatus Midichloriaceae</taxon>
        <taxon>Candidatus Jidaibacter</taxon>
    </lineage>
</organism>
<keyword evidence="2" id="KW-1185">Reference proteome</keyword>
<dbReference type="NCBIfam" id="TIGR02532">
    <property type="entry name" value="IV_pilin_GFxxxE"/>
    <property type="match status" value="1"/>
</dbReference>
<dbReference type="SUPFAM" id="SSF54523">
    <property type="entry name" value="Pili subunits"/>
    <property type="match status" value="1"/>
</dbReference>